<dbReference type="AlphaFoldDB" id="A0A7Y7E6R8"/>
<dbReference type="Gene3D" id="3.90.1720.10">
    <property type="entry name" value="endopeptidase domain like (from Nostoc punctiforme)"/>
    <property type="match status" value="1"/>
</dbReference>
<keyword evidence="3" id="KW-0378">Hydrolase</keyword>
<evidence type="ECO:0000256" key="3">
    <source>
        <dbReference type="ARBA" id="ARBA00022801"/>
    </source>
</evidence>
<evidence type="ECO:0000256" key="2">
    <source>
        <dbReference type="ARBA" id="ARBA00022670"/>
    </source>
</evidence>
<evidence type="ECO:0000313" key="6">
    <source>
        <dbReference type="EMBL" id="NVK77447.1"/>
    </source>
</evidence>
<organism evidence="6 7">
    <name type="scientific">Streptomyces morookaense</name>
    <name type="common">Streptoverticillium morookaense</name>
    <dbReference type="NCBI Taxonomy" id="1970"/>
    <lineage>
        <taxon>Bacteria</taxon>
        <taxon>Bacillati</taxon>
        <taxon>Actinomycetota</taxon>
        <taxon>Actinomycetes</taxon>
        <taxon>Kitasatosporales</taxon>
        <taxon>Streptomycetaceae</taxon>
        <taxon>Streptomyces</taxon>
    </lineage>
</organism>
<protein>
    <submittedName>
        <fullName evidence="6">C40 family peptidase</fullName>
    </submittedName>
</protein>
<sequence>MGAHKRPSRLSRGKTASALTLAAVGATMFLPGGVNKADASTISDRALRIAESKAGAPYQWGATGPYRFDCSGLTLYSFKHAGKQLPRTAEDQYNRTEHIPASVREPGDLVFFHRGGYVYHVGIYVGGGRILHAPHTGSVVRLEHIWTKSVWYGRVDD</sequence>
<reference evidence="6 7" key="1">
    <citation type="submission" date="2020-04" db="EMBL/GenBank/DDBJ databases">
        <title>Draft Genome Sequence of Streptomyces morookaense DSM 40503, an 8-azaguanine-producing strain.</title>
        <authorList>
            <person name="Qi J."/>
            <person name="Gao J.-M."/>
        </authorList>
    </citation>
    <scope>NUCLEOTIDE SEQUENCE [LARGE SCALE GENOMIC DNA]</scope>
    <source>
        <strain evidence="6 7">DSM 40503</strain>
    </source>
</reference>
<dbReference type="RefSeq" id="WP_171079230.1">
    <property type="nucleotide sequence ID" value="NZ_BNBU01000003.1"/>
</dbReference>
<gene>
    <name evidence="6" type="ORF">HG542_07200</name>
</gene>
<dbReference type="Proteomes" id="UP000587462">
    <property type="component" value="Unassembled WGS sequence"/>
</dbReference>
<evidence type="ECO:0000313" key="7">
    <source>
        <dbReference type="Proteomes" id="UP000587462"/>
    </source>
</evidence>
<dbReference type="InterPro" id="IPR038765">
    <property type="entry name" value="Papain-like_cys_pep_sf"/>
</dbReference>
<dbReference type="PANTHER" id="PTHR47359">
    <property type="entry name" value="PEPTIDOGLYCAN DL-ENDOPEPTIDASE CWLO"/>
    <property type="match status" value="1"/>
</dbReference>
<keyword evidence="4" id="KW-0788">Thiol protease</keyword>
<evidence type="ECO:0000259" key="5">
    <source>
        <dbReference type="PROSITE" id="PS51935"/>
    </source>
</evidence>
<evidence type="ECO:0000256" key="1">
    <source>
        <dbReference type="ARBA" id="ARBA00007074"/>
    </source>
</evidence>
<keyword evidence="2" id="KW-0645">Protease</keyword>
<dbReference type="Pfam" id="PF00877">
    <property type="entry name" value="NLPC_P60"/>
    <property type="match status" value="1"/>
</dbReference>
<evidence type="ECO:0000256" key="4">
    <source>
        <dbReference type="ARBA" id="ARBA00022807"/>
    </source>
</evidence>
<dbReference type="GO" id="GO:0008234">
    <property type="term" value="F:cysteine-type peptidase activity"/>
    <property type="evidence" value="ECO:0007669"/>
    <property type="project" value="UniProtKB-KW"/>
</dbReference>
<comment type="caution">
    <text evidence="6">The sequence shown here is derived from an EMBL/GenBank/DDBJ whole genome shotgun (WGS) entry which is preliminary data.</text>
</comment>
<dbReference type="InterPro" id="IPR051794">
    <property type="entry name" value="PG_Endopeptidase_C40"/>
</dbReference>
<dbReference type="PANTHER" id="PTHR47359:SF3">
    <property type="entry name" value="NLP_P60 DOMAIN-CONTAINING PROTEIN-RELATED"/>
    <property type="match status" value="1"/>
</dbReference>
<dbReference type="EMBL" id="JABBXF010000012">
    <property type="protein sequence ID" value="NVK77447.1"/>
    <property type="molecule type" value="Genomic_DNA"/>
</dbReference>
<feature type="domain" description="NlpC/P60" evidence="5">
    <location>
        <begin position="40"/>
        <end position="157"/>
    </location>
</feature>
<keyword evidence="7" id="KW-1185">Reference proteome</keyword>
<proteinExistence type="inferred from homology"/>
<dbReference type="GO" id="GO:0006508">
    <property type="term" value="P:proteolysis"/>
    <property type="evidence" value="ECO:0007669"/>
    <property type="project" value="UniProtKB-KW"/>
</dbReference>
<accession>A0A7Y7E6R8</accession>
<dbReference type="PROSITE" id="PS51935">
    <property type="entry name" value="NLPC_P60"/>
    <property type="match status" value="1"/>
</dbReference>
<name>A0A7Y7E6R8_STRMO</name>
<dbReference type="SUPFAM" id="SSF54001">
    <property type="entry name" value="Cysteine proteinases"/>
    <property type="match status" value="1"/>
</dbReference>
<dbReference type="InterPro" id="IPR000064">
    <property type="entry name" value="NLP_P60_dom"/>
</dbReference>
<comment type="similarity">
    <text evidence="1">Belongs to the peptidase C40 family.</text>
</comment>